<dbReference type="AlphaFoldDB" id="A0A1G2I1K9"/>
<sequence length="68" mass="7883">MWCCLVTPYFVIASRAPWGAARQSQIEPRLLRRLWIPRNDDGKNCFPPRPKNVTKKIPGTRQGIRSFS</sequence>
<evidence type="ECO:0000313" key="2">
    <source>
        <dbReference type="EMBL" id="OGZ68645.1"/>
    </source>
</evidence>
<accession>A0A1G2I1K9</accession>
<dbReference type="Proteomes" id="UP000178820">
    <property type="component" value="Unassembled WGS sequence"/>
</dbReference>
<proteinExistence type="predicted"/>
<name>A0A1G2I1K9_9BACT</name>
<organism evidence="2 3">
    <name type="scientific">Candidatus Staskawiczbacteria bacterium RIFCSPHIGHO2_02_FULL_42_22</name>
    <dbReference type="NCBI Taxonomy" id="1802207"/>
    <lineage>
        <taxon>Bacteria</taxon>
        <taxon>Candidatus Staskawicziibacteriota</taxon>
    </lineage>
</organism>
<dbReference type="EMBL" id="MHOT01000019">
    <property type="protein sequence ID" value="OGZ68645.1"/>
    <property type="molecule type" value="Genomic_DNA"/>
</dbReference>
<evidence type="ECO:0000313" key="3">
    <source>
        <dbReference type="Proteomes" id="UP000178820"/>
    </source>
</evidence>
<comment type="caution">
    <text evidence="2">The sequence shown here is derived from an EMBL/GenBank/DDBJ whole genome shotgun (WGS) entry which is preliminary data.</text>
</comment>
<evidence type="ECO:0000256" key="1">
    <source>
        <dbReference type="SAM" id="MobiDB-lite"/>
    </source>
</evidence>
<protein>
    <submittedName>
        <fullName evidence="2">Uncharacterized protein</fullName>
    </submittedName>
</protein>
<reference evidence="2 3" key="1">
    <citation type="journal article" date="2016" name="Nat. Commun.">
        <title>Thousands of microbial genomes shed light on interconnected biogeochemical processes in an aquifer system.</title>
        <authorList>
            <person name="Anantharaman K."/>
            <person name="Brown C.T."/>
            <person name="Hug L.A."/>
            <person name="Sharon I."/>
            <person name="Castelle C.J."/>
            <person name="Probst A.J."/>
            <person name="Thomas B.C."/>
            <person name="Singh A."/>
            <person name="Wilkins M.J."/>
            <person name="Karaoz U."/>
            <person name="Brodie E.L."/>
            <person name="Williams K.H."/>
            <person name="Hubbard S.S."/>
            <person name="Banfield J.F."/>
        </authorList>
    </citation>
    <scope>NUCLEOTIDE SEQUENCE [LARGE SCALE GENOMIC DNA]</scope>
</reference>
<feature type="region of interest" description="Disordered" evidence="1">
    <location>
        <begin position="45"/>
        <end position="68"/>
    </location>
</feature>
<gene>
    <name evidence="2" type="ORF">A3D44_03975</name>
</gene>